<dbReference type="KEGG" id="fla:SY85_17315"/>
<dbReference type="PANTHER" id="PTHR38471:SF2">
    <property type="entry name" value="FOUR HELIX BUNDLE PROTEIN"/>
    <property type="match status" value="1"/>
</dbReference>
<evidence type="ECO:0008006" key="3">
    <source>
        <dbReference type="Google" id="ProtNLM"/>
    </source>
</evidence>
<dbReference type="InterPro" id="IPR036583">
    <property type="entry name" value="23S_rRNA_IVS_sf"/>
</dbReference>
<dbReference type="InterPro" id="IPR012657">
    <property type="entry name" value="23S_rRNA-intervening_sequence"/>
</dbReference>
<dbReference type="EMBL" id="CP011390">
    <property type="protein sequence ID" value="ANE51992.1"/>
    <property type="molecule type" value="Genomic_DNA"/>
</dbReference>
<dbReference type="AlphaFoldDB" id="A0A172TYC7"/>
<accession>A0A172TYC7</accession>
<dbReference type="NCBIfam" id="TIGR02436">
    <property type="entry name" value="four helix bundle protein"/>
    <property type="match status" value="1"/>
</dbReference>
<reference evidence="2" key="1">
    <citation type="submission" date="2015-01" db="EMBL/GenBank/DDBJ databases">
        <title>Flavisolibacter sp./LCS9/ whole genome sequencing.</title>
        <authorList>
            <person name="Kim M.K."/>
            <person name="Srinivasan S."/>
            <person name="Lee J.-J."/>
        </authorList>
    </citation>
    <scope>NUCLEOTIDE SEQUENCE [LARGE SCALE GENOMIC DNA]</scope>
    <source>
        <strain evidence="2">LCS9</strain>
    </source>
</reference>
<gene>
    <name evidence="1" type="ORF">SY85_17315</name>
</gene>
<evidence type="ECO:0000313" key="2">
    <source>
        <dbReference type="Proteomes" id="UP000077177"/>
    </source>
</evidence>
<dbReference type="Proteomes" id="UP000077177">
    <property type="component" value="Chromosome"/>
</dbReference>
<name>A0A172TYC7_9BACT</name>
<keyword evidence="2" id="KW-1185">Reference proteome</keyword>
<dbReference type="RefSeq" id="WP_066406133.1">
    <property type="nucleotide sequence ID" value="NZ_CP011390.1"/>
</dbReference>
<proteinExistence type="predicted"/>
<dbReference type="CDD" id="cd16377">
    <property type="entry name" value="23S_rRNA_IVP_like"/>
    <property type="match status" value="1"/>
</dbReference>
<dbReference type="SUPFAM" id="SSF158446">
    <property type="entry name" value="IVS-encoded protein-like"/>
    <property type="match status" value="1"/>
</dbReference>
<dbReference type="PANTHER" id="PTHR38471">
    <property type="entry name" value="FOUR HELIX BUNDLE PROTEIN"/>
    <property type="match status" value="1"/>
</dbReference>
<dbReference type="STRING" id="1492898.SY85_17315"/>
<dbReference type="OrthoDB" id="9811959at2"/>
<dbReference type="Gene3D" id="1.20.1440.60">
    <property type="entry name" value="23S rRNA-intervening sequence"/>
    <property type="match status" value="1"/>
</dbReference>
<reference evidence="1 2" key="2">
    <citation type="journal article" date="2016" name="Int. J. Syst. Evol. Microbiol.">
        <title>Flavisolibacter tropicus sp. nov., isolated from tropical soil.</title>
        <authorList>
            <person name="Lee J.J."/>
            <person name="Kang M.S."/>
            <person name="Kim G.S."/>
            <person name="Lee C.S."/>
            <person name="Lim S."/>
            <person name="Lee J."/>
            <person name="Roh S.H."/>
            <person name="Kang H."/>
            <person name="Ha J.M."/>
            <person name="Bae S."/>
            <person name="Jung H.Y."/>
            <person name="Kim M.K."/>
        </authorList>
    </citation>
    <scope>NUCLEOTIDE SEQUENCE [LARGE SCALE GENOMIC DNA]</scope>
    <source>
        <strain evidence="1 2">LCS9</strain>
    </source>
</reference>
<dbReference type="Pfam" id="PF05635">
    <property type="entry name" value="23S_rRNA_IVP"/>
    <property type="match status" value="1"/>
</dbReference>
<sequence length="120" mass="13820">MIPLNELVVYKTAMEIGEVAWKLTEEWTQFQRDTLGKQIVRAADSIALNIAEGYGRFSYKENKQFCYYSRGSAFETFSGLNKAYDRKLISEENYVSLKVKFEQFFKLLNAYIKSIGNGGT</sequence>
<evidence type="ECO:0000313" key="1">
    <source>
        <dbReference type="EMBL" id="ANE51992.1"/>
    </source>
</evidence>
<organism evidence="1 2">
    <name type="scientific">Flavisolibacter tropicus</name>
    <dbReference type="NCBI Taxonomy" id="1492898"/>
    <lineage>
        <taxon>Bacteria</taxon>
        <taxon>Pseudomonadati</taxon>
        <taxon>Bacteroidota</taxon>
        <taxon>Chitinophagia</taxon>
        <taxon>Chitinophagales</taxon>
        <taxon>Chitinophagaceae</taxon>
        <taxon>Flavisolibacter</taxon>
    </lineage>
</organism>
<protein>
    <recommendedName>
        <fullName evidence="3">30S ribosomal protein S23</fullName>
    </recommendedName>
</protein>